<dbReference type="PANTHER" id="PTHR24056">
    <property type="entry name" value="CELL DIVISION PROTEIN KINASE"/>
    <property type="match status" value="1"/>
</dbReference>
<evidence type="ECO:0000256" key="10">
    <source>
        <dbReference type="RuleBase" id="RU000304"/>
    </source>
</evidence>
<feature type="binding site" evidence="9">
    <location>
        <position position="52"/>
    </location>
    <ligand>
        <name>ATP</name>
        <dbReference type="ChEBI" id="CHEBI:30616"/>
    </ligand>
</feature>
<dbReference type="InterPro" id="IPR008271">
    <property type="entry name" value="Ser/Thr_kinase_AS"/>
</dbReference>
<dbReference type="SMART" id="SM00220">
    <property type="entry name" value="S_TKc"/>
    <property type="match status" value="1"/>
</dbReference>
<dbReference type="InterPro" id="IPR017441">
    <property type="entry name" value="Protein_kinase_ATP_BS"/>
</dbReference>
<dbReference type="STRING" id="133385.A0A2T9Z0C9"/>
<comment type="caution">
    <text evidence="12">The sequence shown here is derived from an EMBL/GenBank/DDBJ whole genome shotgun (WGS) entry which is preliminary data.</text>
</comment>
<name>A0A2T9Z0C9_9FUNG</name>
<organism evidence="12 13">
    <name type="scientific">Smittium simulii</name>
    <dbReference type="NCBI Taxonomy" id="133385"/>
    <lineage>
        <taxon>Eukaryota</taxon>
        <taxon>Fungi</taxon>
        <taxon>Fungi incertae sedis</taxon>
        <taxon>Zoopagomycota</taxon>
        <taxon>Kickxellomycotina</taxon>
        <taxon>Harpellomycetes</taxon>
        <taxon>Harpellales</taxon>
        <taxon>Legeriomycetaceae</taxon>
        <taxon>Smittium</taxon>
    </lineage>
</organism>
<evidence type="ECO:0000313" key="13">
    <source>
        <dbReference type="Proteomes" id="UP000245383"/>
    </source>
</evidence>
<dbReference type="OrthoDB" id="1732493at2759"/>
<dbReference type="Pfam" id="PF00069">
    <property type="entry name" value="Pkinase"/>
    <property type="match status" value="1"/>
</dbReference>
<accession>A0A2T9Z0C9</accession>
<evidence type="ECO:0000256" key="3">
    <source>
        <dbReference type="ARBA" id="ARBA00022527"/>
    </source>
</evidence>
<protein>
    <recommendedName>
        <fullName evidence="11">Protein kinase domain-containing protein</fullName>
    </recommendedName>
</protein>
<dbReference type="PROSITE" id="PS00107">
    <property type="entry name" value="PROTEIN_KINASE_ATP"/>
    <property type="match status" value="1"/>
</dbReference>
<evidence type="ECO:0000256" key="9">
    <source>
        <dbReference type="PROSITE-ProRule" id="PRU10141"/>
    </source>
</evidence>
<gene>
    <name evidence="12" type="ORF">BB561_000144</name>
</gene>
<dbReference type="GO" id="GO:0005634">
    <property type="term" value="C:nucleus"/>
    <property type="evidence" value="ECO:0007669"/>
    <property type="project" value="UniProtKB-SubCell"/>
</dbReference>
<dbReference type="Gene3D" id="3.30.200.20">
    <property type="entry name" value="Phosphorylase Kinase, domain 1"/>
    <property type="match status" value="1"/>
</dbReference>
<dbReference type="Gene3D" id="1.10.510.10">
    <property type="entry name" value="Transferase(Phosphotransferase) domain 1"/>
    <property type="match status" value="1"/>
</dbReference>
<evidence type="ECO:0000313" key="12">
    <source>
        <dbReference type="EMBL" id="PVU98033.1"/>
    </source>
</evidence>
<keyword evidence="13" id="KW-1185">Reference proteome</keyword>
<dbReference type="PROSITE" id="PS00108">
    <property type="entry name" value="PROTEIN_KINASE_ST"/>
    <property type="match status" value="1"/>
</dbReference>
<dbReference type="PROSITE" id="PS50011">
    <property type="entry name" value="PROTEIN_KINASE_DOM"/>
    <property type="match status" value="1"/>
</dbReference>
<keyword evidence="7 9" id="KW-0067">ATP-binding</keyword>
<evidence type="ECO:0000256" key="2">
    <source>
        <dbReference type="ARBA" id="ARBA00006485"/>
    </source>
</evidence>
<keyword evidence="4" id="KW-0808">Transferase</keyword>
<dbReference type="InterPro" id="IPR000719">
    <property type="entry name" value="Prot_kinase_dom"/>
</dbReference>
<evidence type="ECO:0000256" key="1">
    <source>
        <dbReference type="ARBA" id="ARBA00004123"/>
    </source>
</evidence>
<dbReference type="GO" id="GO:0005524">
    <property type="term" value="F:ATP binding"/>
    <property type="evidence" value="ECO:0007669"/>
    <property type="project" value="UniProtKB-UniRule"/>
</dbReference>
<dbReference type="InterPro" id="IPR050108">
    <property type="entry name" value="CDK"/>
</dbReference>
<evidence type="ECO:0000256" key="4">
    <source>
        <dbReference type="ARBA" id="ARBA00022679"/>
    </source>
</evidence>
<dbReference type="SUPFAM" id="SSF56112">
    <property type="entry name" value="Protein kinase-like (PK-like)"/>
    <property type="match status" value="1"/>
</dbReference>
<evidence type="ECO:0000259" key="11">
    <source>
        <dbReference type="PROSITE" id="PS50011"/>
    </source>
</evidence>
<dbReference type="PANTHER" id="PTHR24056:SF508">
    <property type="entry name" value="CYCLIN-DEPENDENT KINASE 10"/>
    <property type="match status" value="1"/>
</dbReference>
<sequence length="400" mass="46133">MQNAQTLSFENLIIKPSNHIDNYQKLNRIGEGAYGIVYRAKHKTTNKICAIKRLKAKESDEIGFPLYSLREIHLLAKLTHKNIVKLYEILAGNEYDQVFMAMEYCEQDLGSLVDYLDNPFSSSEIKCLMEQLLEGILYFHRHDIIHRDLKLSNILLNSKGVLKIADLGLARIFFDNTELTPGVITLWYRAPEILFGSTSYTSAIDMWSIGCIFAELMCHKPFMPGSTQIEQIRLIINSIGSFSKDESEYYSRQNSIKNIIPFISHESLDLLYGLFDYIPETRITAKNALNHKYFDEIPKATRICDFPRFPEIRNKNFYNSVENNINQGHDHIKDLKVLNLDSSGLLENSDKNTPIQSIKSKKNISKNIKSYEFEFEFDVHDLIDNDKTGKPKKKSKKGHN</sequence>
<dbReference type="FunFam" id="1.10.510.10:FF:000624">
    <property type="entry name" value="Mitogen-activated protein kinase"/>
    <property type="match status" value="1"/>
</dbReference>
<comment type="subcellular location">
    <subcellularLocation>
        <location evidence="1">Nucleus</location>
    </subcellularLocation>
</comment>
<comment type="similarity">
    <text evidence="2">Belongs to the protein kinase superfamily. CMGC Ser/Thr protein kinase family. CDC2/CDKX subfamily.</text>
</comment>
<keyword evidence="5 9" id="KW-0547">Nucleotide-binding</keyword>
<proteinExistence type="inferred from homology"/>
<reference evidence="12 13" key="1">
    <citation type="journal article" date="2018" name="MBio">
        <title>Comparative Genomics Reveals the Core Gene Toolbox for the Fungus-Insect Symbiosis.</title>
        <authorList>
            <person name="Wang Y."/>
            <person name="Stata M."/>
            <person name="Wang W."/>
            <person name="Stajich J.E."/>
            <person name="White M.M."/>
            <person name="Moncalvo J.M."/>
        </authorList>
    </citation>
    <scope>NUCLEOTIDE SEQUENCE [LARGE SCALE GENOMIC DNA]</scope>
    <source>
        <strain evidence="12 13">SWE-8-4</strain>
    </source>
</reference>
<evidence type="ECO:0000256" key="5">
    <source>
        <dbReference type="ARBA" id="ARBA00022741"/>
    </source>
</evidence>
<evidence type="ECO:0000256" key="7">
    <source>
        <dbReference type="ARBA" id="ARBA00022840"/>
    </source>
</evidence>
<evidence type="ECO:0000256" key="8">
    <source>
        <dbReference type="ARBA" id="ARBA00023242"/>
    </source>
</evidence>
<feature type="domain" description="Protein kinase" evidence="11">
    <location>
        <begin position="23"/>
        <end position="294"/>
    </location>
</feature>
<dbReference type="EMBL" id="MBFR01000004">
    <property type="protein sequence ID" value="PVU98033.1"/>
    <property type="molecule type" value="Genomic_DNA"/>
</dbReference>
<dbReference type="Proteomes" id="UP000245383">
    <property type="component" value="Unassembled WGS sequence"/>
</dbReference>
<dbReference type="GO" id="GO:0007346">
    <property type="term" value="P:regulation of mitotic cell cycle"/>
    <property type="evidence" value="ECO:0007669"/>
    <property type="project" value="TreeGrafter"/>
</dbReference>
<evidence type="ECO:0000256" key="6">
    <source>
        <dbReference type="ARBA" id="ARBA00022777"/>
    </source>
</evidence>
<keyword evidence="3 10" id="KW-0723">Serine/threonine-protein kinase</keyword>
<dbReference type="InterPro" id="IPR011009">
    <property type="entry name" value="Kinase-like_dom_sf"/>
</dbReference>
<dbReference type="GO" id="GO:0004674">
    <property type="term" value="F:protein serine/threonine kinase activity"/>
    <property type="evidence" value="ECO:0007669"/>
    <property type="project" value="UniProtKB-KW"/>
</dbReference>
<dbReference type="AlphaFoldDB" id="A0A2T9Z0C9"/>
<keyword evidence="8" id="KW-0539">Nucleus</keyword>
<keyword evidence="6" id="KW-0418">Kinase</keyword>